<proteinExistence type="inferred from homology"/>
<feature type="domain" description="Gfo/Idh/MocA-like oxidoreductase N-terminal" evidence="2">
    <location>
        <begin position="6"/>
        <end position="127"/>
    </location>
</feature>
<evidence type="ECO:0000259" key="3">
    <source>
        <dbReference type="Pfam" id="PF02894"/>
    </source>
</evidence>
<dbReference type="EMBL" id="JBHUKY010000026">
    <property type="protein sequence ID" value="MFD2411432.1"/>
    <property type="molecule type" value="Genomic_DNA"/>
</dbReference>
<dbReference type="PANTHER" id="PTHR43249">
    <property type="entry name" value="UDP-N-ACETYL-2-AMINO-2-DEOXY-D-GLUCURONATE OXIDASE"/>
    <property type="match status" value="1"/>
</dbReference>
<dbReference type="Pfam" id="PF01408">
    <property type="entry name" value="GFO_IDH_MocA"/>
    <property type="match status" value="1"/>
</dbReference>
<protein>
    <submittedName>
        <fullName evidence="4">Gfo/Idh/MocA family protein</fullName>
    </submittedName>
</protein>
<sequence length="360" mass="39544">MSKVYRVGVIGCGGIANGKHLPALSRQDKVQVVAFCDIIKERAEAAAEQYGSAESAVYTDYQELLKDASIDIVHVLTPNDAHAEISIAALEAGKHVMCEKPMAKTAADAKRMAEAAKRTGKKLTIGYDNRFRQDSQYLKKVCEAGELGHIYYAKAHAIRRRAVPTWGVFLDEEKQGGGPLIDIGTHALDLTLWMMDNYKPKVVLGTKYHELSQKEDAANAWGPWDPKKFTVEDSAFGMIVMENGATITLEASWALNSLDVDEAKCSLSGTEAGADMKNGLRINGENHSKLYTNEIELGAGGVAFYEGKEEKSTDVELRKWIEAIEQDKDPVVTPEHAYVVSRILEAIYESAQTGKAVYLN</sequence>
<evidence type="ECO:0000256" key="1">
    <source>
        <dbReference type="ARBA" id="ARBA00010928"/>
    </source>
</evidence>
<feature type="domain" description="Gfo/Idh/MocA-like oxidoreductase C-terminal" evidence="3">
    <location>
        <begin position="139"/>
        <end position="357"/>
    </location>
</feature>
<gene>
    <name evidence="4" type="ORF">ACFSX3_16195</name>
</gene>
<evidence type="ECO:0000313" key="4">
    <source>
        <dbReference type="EMBL" id="MFD2411432.1"/>
    </source>
</evidence>
<dbReference type="Gene3D" id="3.30.360.10">
    <property type="entry name" value="Dihydrodipicolinate Reductase, domain 2"/>
    <property type="match status" value="1"/>
</dbReference>
<keyword evidence="5" id="KW-1185">Reference proteome</keyword>
<dbReference type="InterPro" id="IPR036291">
    <property type="entry name" value="NAD(P)-bd_dom_sf"/>
</dbReference>
<name>A0ABW5FBQ5_9BACL</name>
<dbReference type="SUPFAM" id="SSF51735">
    <property type="entry name" value="NAD(P)-binding Rossmann-fold domains"/>
    <property type="match status" value="1"/>
</dbReference>
<comment type="caution">
    <text evidence="4">The sequence shown here is derived from an EMBL/GenBank/DDBJ whole genome shotgun (WGS) entry which is preliminary data.</text>
</comment>
<dbReference type="RefSeq" id="WP_209991670.1">
    <property type="nucleotide sequence ID" value="NZ_JBHSVQ010000001.1"/>
</dbReference>
<evidence type="ECO:0000259" key="2">
    <source>
        <dbReference type="Pfam" id="PF01408"/>
    </source>
</evidence>
<organism evidence="4 5">
    <name type="scientific">Paenibacillus rhizoplanae</name>
    <dbReference type="NCBI Taxonomy" id="1917181"/>
    <lineage>
        <taxon>Bacteria</taxon>
        <taxon>Bacillati</taxon>
        <taxon>Bacillota</taxon>
        <taxon>Bacilli</taxon>
        <taxon>Bacillales</taxon>
        <taxon>Paenibacillaceae</taxon>
        <taxon>Paenibacillus</taxon>
    </lineage>
</organism>
<dbReference type="PANTHER" id="PTHR43249:SF1">
    <property type="entry name" value="D-GLUCOSIDE 3-DEHYDROGENASE"/>
    <property type="match status" value="1"/>
</dbReference>
<dbReference type="InterPro" id="IPR004104">
    <property type="entry name" value="Gfo/Idh/MocA-like_OxRdtase_C"/>
</dbReference>
<dbReference type="Pfam" id="PF02894">
    <property type="entry name" value="GFO_IDH_MocA_C"/>
    <property type="match status" value="1"/>
</dbReference>
<evidence type="ECO:0000313" key="5">
    <source>
        <dbReference type="Proteomes" id="UP001597448"/>
    </source>
</evidence>
<accession>A0ABW5FBQ5</accession>
<dbReference type="InterPro" id="IPR000683">
    <property type="entry name" value="Gfo/Idh/MocA-like_OxRdtase_N"/>
</dbReference>
<dbReference type="InterPro" id="IPR052515">
    <property type="entry name" value="Gfo/Idh/MocA_Oxidoreductase"/>
</dbReference>
<comment type="similarity">
    <text evidence="1">Belongs to the Gfo/Idh/MocA family.</text>
</comment>
<reference evidence="5" key="1">
    <citation type="journal article" date="2019" name="Int. J. Syst. Evol. Microbiol.">
        <title>The Global Catalogue of Microorganisms (GCM) 10K type strain sequencing project: providing services to taxonomists for standard genome sequencing and annotation.</title>
        <authorList>
            <consortium name="The Broad Institute Genomics Platform"/>
            <consortium name="The Broad Institute Genome Sequencing Center for Infectious Disease"/>
            <person name="Wu L."/>
            <person name="Ma J."/>
        </authorList>
    </citation>
    <scope>NUCLEOTIDE SEQUENCE [LARGE SCALE GENOMIC DNA]</scope>
    <source>
        <strain evidence="5">CCM 8725</strain>
    </source>
</reference>
<dbReference type="SUPFAM" id="SSF55347">
    <property type="entry name" value="Glyceraldehyde-3-phosphate dehydrogenase-like, C-terminal domain"/>
    <property type="match status" value="1"/>
</dbReference>
<dbReference type="Gene3D" id="3.40.50.720">
    <property type="entry name" value="NAD(P)-binding Rossmann-like Domain"/>
    <property type="match status" value="1"/>
</dbReference>
<dbReference type="Proteomes" id="UP001597448">
    <property type="component" value="Unassembled WGS sequence"/>
</dbReference>